<evidence type="ECO:0000313" key="2">
    <source>
        <dbReference type="EMBL" id="OBB83625.1"/>
    </source>
</evidence>
<reference evidence="3" key="1">
    <citation type="submission" date="2016-06" db="EMBL/GenBank/DDBJ databases">
        <authorList>
            <person name="Sutton G."/>
            <person name="Brinkac L."/>
            <person name="Sanka R."/>
            <person name="Adams M."/>
            <person name="Lau E."/>
            <person name="Mehaffy C."/>
            <person name="Tameris M."/>
            <person name="Hatherill M."/>
            <person name="Hanekom W."/>
            <person name="Mahomed H."/>
            <person name="Mcshane H."/>
        </authorList>
    </citation>
    <scope>NUCLEOTIDE SEQUENCE [LARGE SCALE GENOMIC DNA]</scope>
    <source>
        <strain evidence="3">852002-10433_SCH5171157</strain>
    </source>
</reference>
<dbReference type="Gene3D" id="3.30.565.10">
    <property type="entry name" value="Histidine kinase-like ATPase, C-terminal domain"/>
    <property type="match status" value="1"/>
</dbReference>
<sequence length="171" mass="18183">MSSSDSVPGPRLTVLHGRRIPRRGSGHTPGARAVELRVPARADSLAMVRTMTGCLADHEDLGRNTADDLALAVDEACTVLIGIAAPGACLVLVEDPRLHELNVRVSTDCDGVESVPGSAVLSGFSRRVLEALTDRVETFVDDADFERTGNPKPTLGISLTVRRHGAPARRQ</sequence>
<evidence type="ECO:0008006" key="4">
    <source>
        <dbReference type="Google" id="ProtNLM"/>
    </source>
</evidence>
<dbReference type="Proteomes" id="UP000094008">
    <property type="component" value="Unassembled WGS sequence"/>
</dbReference>
<feature type="compositionally biased region" description="Basic residues" evidence="1">
    <location>
        <begin position="16"/>
        <end position="25"/>
    </location>
</feature>
<organism evidence="2 3">
    <name type="scientific">Mycolicibacterium peregrinum</name>
    <name type="common">Mycobacterium peregrinum</name>
    <dbReference type="NCBI Taxonomy" id="43304"/>
    <lineage>
        <taxon>Bacteria</taxon>
        <taxon>Bacillati</taxon>
        <taxon>Actinomycetota</taxon>
        <taxon>Actinomycetes</taxon>
        <taxon>Mycobacteriales</taxon>
        <taxon>Mycobacteriaceae</taxon>
        <taxon>Mycolicibacterium</taxon>
    </lineage>
</organism>
<comment type="caution">
    <text evidence="2">The sequence shown here is derived from an EMBL/GenBank/DDBJ whole genome shotgun (WGS) entry which is preliminary data.</text>
</comment>
<gene>
    <name evidence="2" type="ORF">A5779_06940</name>
</gene>
<dbReference type="EMBL" id="LZSY01000168">
    <property type="protein sequence ID" value="OBB83625.1"/>
    <property type="molecule type" value="Genomic_DNA"/>
</dbReference>
<evidence type="ECO:0000256" key="1">
    <source>
        <dbReference type="SAM" id="MobiDB-lite"/>
    </source>
</evidence>
<proteinExistence type="predicted"/>
<name>A0A1A0VK58_MYCPR</name>
<evidence type="ECO:0000313" key="3">
    <source>
        <dbReference type="Proteomes" id="UP000094008"/>
    </source>
</evidence>
<protein>
    <recommendedName>
        <fullName evidence="4">Anti-sigma factor</fullName>
    </recommendedName>
</protein>
<dbReference type="AlphaFoldDB" id="A0A1A0VK58"/>
<feature type="region of interest" description="Disordered" evidence="1">
    <location>
        <begin position="1"/>
        <end position="30"/>
    </location>
</feature>
<dbReference type="InterPro" id="IPR036890">
    <property type="entry name" value="HATPase_C_sf"/>
</dbReference>
<accession>A0A1A0VK58</accession>